<proteinExistence type="predicted"/>
<dbReference type="Gene3D" id="1.20.1270.180">
    <property type="match status" value="1"/>
</dbReference>
<dbReference type="RefSeq" id="WP_348995070.1">
    <property type="nucleotide sequence ID" value="NZ_CP157584.1"/>
</dbReference>
<protein>
    <submittedName>
        <fullName evidence="3">Lysozyme inhibitor LprI family protein</fullName>
    </submittedName>
</protein>
<dbReference type="AlphaFoldDB" id="A0AAU7L8R0"/>
<evidence type="ECO:0000256" key="1">
    <source>
        <dbReference type="SAM" id="SignalP"/>
    </source>
</evidence>
<feature type="domain" description="Lysozyme inhibitor LprI-like N-terminal" evidence="2">
    <location>
        <begin position="35"/>
        <end position="104"/>
    </location>
</feature>
<sequence length="465" mass="50216">MTVLRPRAWFAALPLLLALPTAPAQAGMDCKLARTPTEKTLCADPALYRLDEELGATYARLRAALPGQRDALRQSQRDWLKQRDLCGADGDCLRQRYEARAAELQGQLRRAQGYQPDATDRLALQDLRQAVAAARLKDPEMPLETALAALSVKAGATTFANVRAADGDDPARLPAERPPGVTEDEWRAVLASGLDGDSDAEGGNVSYTLLDLDGDGRRDLVVDTYIGGTGLFSDIGVLRRDGARFAPADANGAPDAGGSLYTINGRGANQSGDWIRLRGRIYATYRVGAYGEDRLYLLRPLYRAGDVPTLTVRYHYDLSVPRQQKRPDTNAPRTLDDTLHAALSHALAGLPAGPAKGDAPGDEPLCPVPAGTSLDQRETYNGYGPGHYSYETVGDLTVRIGARCYVGRVVDWFGDYSAKNGLSAQLWIRDPDDPAGKQDAFDLRGKRRAVDIETSIGPVQGDNGV</sequence>
<keyword evidence="1" id="KW-0732">Signal</keyword>
<dbReference type="KEGG" id="achh:ABFG95_25870"/>
<organism evidence="3">
    <name type="scientific">Achromobacter sp. HNDS-1</name>
    <dbReference type="NCBI Taxonomy" id="3151598"/>
    <lineage>
        <taxon>Bacteria</taxon>
        <taxon>Pseudomonadati</taxon>
        <taxon>Pseudomonadota</taxon>
        <taxon>Betaproteobacteria</taxon>
        <taxon>Burkholderiales</taxon>
        <taxon>Alcaligenaceae</taxon>
        <taxon>Achromobacter</taxon>
    </lineage>
</organism>
<evidence type="ECO:0000259" key="2">
    <source>
        <dbReference type="Pfam" id="PF07007"/>
    </source>
</evidence>
<dbReference type="InterPro" id="IPR052755">
    <property type="entry name" value="Lysozyme_Inhibitor_LprI"/>
</dbReference>
<feature type="chain" id="PRO_5043997579" evidence="1">
    <location>
        <begin position="27"/>
        <end position="465"/>
    </location>
</feature>
<gene>
    <name evidence="3" type="ORF">ABFG95_25870</name>
</gene>
<dbReference type="PANTHER" id="PTHR37549:SF1">
    <property type="entry name" value="LIPOPROTEIN LPRI"/>
    <property type="match status" value="1"/>
</dbReference>
<accession>A0AAU7L8R0</accession>
<feature type="signal peptide" evidence="1">
    <location>
        <begin position="1"/>
        <end position="26"/>
    </location>
</feature>
<dbReference type="PANTHER" id="PTHR37549">
    <property type="entry name" value="LIPOPROTEIN LPRI"/>
    <property type="match status" value="1"/>
</dbReference>
<evidence type="ECO:0000313" key="3">
    <source>
        <dbReference type="EMBL" id="XBO98263.1"/>
    </source>
</evidence>
<reference evidence="3" key="1">
    <citation type="submission" date="2024-05" db="EMBL/GenBank/DDBJ databases">
        <title>Transcriptome analysis of the degradation process of organic nitrogen by two heterotrophic nitrifying and aerobic denitrifying bacteria, Achromobacter sp. HNDS-1 and Enterobacter sp. HNDS-6.</title>
        <authorList>
            <person name="Huang Y."/>
        </authorList>
    </citation>
    <scope>NUCLEOTIDE SEQUENCE</scope>
    <source>
        <strain evidence="3">HNDS-1</strain>
    </source>
</reference>
<dbReference type="Pfam" id="PF07007">
    <property type="entry name" value="LprI"/>
    <property type="match status" value="1"/>
</dbReference>
<dbReference type="GO" id="GO:0005576">
    <property type="term" value="C:extracellular region"/>
    <property type="evidence" value="ECO:0007669"/>
    <property type="project" value="TreeGrafter"/>
</dbReference>
<name>A0AAU7L8R0_9BURK</name>
<dbReference type="EMBL" id="CP157584">
    <property type="protein sequence ID" value="XBO98263.1"/>
    <property type="molecule type" value="Genomic_DNA"/>
</dbReference>
<dbReference type="InterPro" id="IPR009739">
    <property type="entry name" value="LprI-like_N"/>
</dbReference>